<proteinExistence type="predicted"/>
<organism evidence="2 3">
    <name type="scientific">Mycena sanguinolenta</name>
    <dbReference type="NCBI Taxonomy" id="230812"/>
    <lineage>
        <taxon>Eukaryota</taxon>
        <taxon>Fungi</taxon>
        <taxon>Dikarya</taxon>
        <taxon>Basidiomycota</taxon>
        <taxon>Agaricomycotina</taxon>
        <taxon>Agaricomycetes</taxon>
        <taxon>Agaricomycetidae</taxon>
        <taxon>Agaricales</taxon>
        <taxon>Marasmiineae</taxon>
        <taxon>Mycenaceae</taxon>
        <taxon>Mycena</taxon>
    </lineage>
</organism>
<reference evidence="2" key="1">
    <citation type="submission" date="2020-05" db="EMBL/GenBank/DDBJ databases">
        <title>Mycena genomes resolve the evolution of fungal bioluminescence.</title>
        <authorList>
            <person name="Tsai I.J."/>
        </authorList>
    </citation>
    <scope>NUCLEOTIDE SEQUENCE</scope>
    <source>
        <strain evidence="2">160909Yilan</strain>
    </source>
</reference>
<accession>A0A8H6XFP8</accession>
<sequence length="333" mass="37279">MSPLNARAEIVATFIDSLTLEEYHGLCNRNLPQHRGITISPDTGVDLGTIFHCSGDPLKEIPFLQSMQAPLFSDWTTVGGGAGTREVMHNGWTRFQSGDVINNALYHSIISFPRQHTWLSQANHIFRHLNITSNFEDYVVVDGIAFYLNISQPNGDPPEGFLFLCPTEDFRTSSSSLRWPACAAYWSLDPFGIARLGPKDATRLGFPPFELLTRVEGYSWDASVYEGLRQFHQAKGFDPYSQDVARNLGHSLCQLSPQVGALFAHVDGDDVGADSDVSTYRESENLDDSNSNADSASHRNEADMSVLWWPWKFLMTIKLVLILFALFGFHVHF</sequence>
<name>A0A8H6XFP8_9AGAR</name>
<dbReference type="Proteomes" id="UP000623467">
    <property type="component" value="Unassembled WGS sequence"/>
</dbReference>
<keyword evidence="3" id="KW-1185">Reference proteome</keyword>
<keyword evidence="1" id="KW-1133">Transmembrane helix</keyword>
<dbReference type="OrthoDB" id="3025108at2759"/>
<keyword evidence="1" id="KW-0472">Membrane</keyword>
<evidence type="ECO:0000256" key="1">
    <source>
        <dbReference type="SAM" id="Phobius"/>
    </source>
</evidence>
<evidence type="ECO:0000313" key="3">
    <source>
        <dbReference type="Proteomes" id="UP000623467"/>
    </source>
</evidence>
<comment type="caution">
    <text evidence="2">The sequence shown here is derived from an EMBL/GenBank/DDBJ whole genome shotgun (WGS) entry which is preliminary data.</text>
</comment>
<evidence type="ECO:0000313" key="2">
    <source>
        <dbReference type="EMBL" id="KAF7340608.1"/>
    </source>
</evidence>
<dbReference type="AlphaFoldDB" id="A0A8H6XFP8"/>
<dbReference type="EMBL" id="JACAZH010000030">
    <property type="protein sequence ID" value="KAF7340608.1"/>
    <property type="molecule type" value="Genomic_DNA"/>
</dbReference>
<keyword evidence="1" id="KW-0812">Transmembrane</keyword>
<feature type="transmembrane region" description="Helical" evidence="1">
    <location>
        <begin position="308"/>
        <end position="329"/>
    </location>
</feature>
<gene>
    <name evidence="2" type="ORF">MSAN_02132400</name>
</gene>
<protein>
    <submittedName>
        <fullName evidence="2">Uncharacterized protein</fullName>
    </submittedName>
</protein>